<evidence type="ECO:0000313" key="2">
    <source>
        <dbReference type="EMBL" id="ESS00719.1"/>
    </source>
</evidence>
<reference evidence="2 3" key="2">
    <citation type="journal article" date="2015" name="Genome Announc.">
        <title>Draft Genome Sequence of Lactobacillus fermentum NB-22.</title>
        <authorList>
            <person name="Chaplin A.V."/>
            <person name="Shkoporov A.N."/>
            <person name="Efimov B.A."/>
            <person name="Pikina A.P."/>
            <person name="Borisova O.Y."/>
            <person name="Gladko I.A."/>
            <person name="Postnikova E.A."/>
            <person name="Lordkipanidze A.E."/>
            <person name="Kafarskaia L.I."/>
        </authorList>
    </citation>
    <scope>NUCLEOTIDE SEQUENCE [LARGE SCALE GENOMIC DNA]</scope>
    <source>
        <strain evidence="2 3">NB-22</strain>
    </source>
</reference>
<feature type="transmembrane region" description="Helical" evidence="1">
    <location>
        <begin position="93"/>
        <end position="126"/>
    </location>
</feature>
<keyword evidence="1" id="KW-0812">Transmembrane</keyword>
<reference evidence="3" key="1">
    <citation type="submission" date="2013-10" db="EMBL/GenBank/DDBJ databases">
        <title>Draft genome sequence of Lactobacillus fermentum NB-22.</title>
        <authorList>
            <person name="Chaplin A.V."/>
            <person name="Shkoporov A.N."/>
            <person name="Khokhlova E.V."/>
            <person name="Efimov B.A."/>
            <person name="Kafarskaia L.I."/>
        </authorList>
    </citation>
    <scope>NUCLEOTIDE SEQUENCE [LARGE SCALE GENOMIC DNA]</scope>
    <source>
        <strain evidence="3">NB-22</strain>
    </source>
</reference>
<protein>
    <recommendedName>
        <fullName evidence="4">Phage protein</fullName>
    </recommendedName>
</protein>
<accession>A0A829LKD1</accession>
<organism evidence="2 3">
    <name type="scientific">Limosilactobacillus fermentum NB-22</name>
    <dbReference type="NCBI Taxonomy" id="1408443"/>
    <lineage>
        <taxon>Bacteria</taxon>
        <taxon>Bacillati</taxon>
        <taxon>Bacillota</taxon>
        <taxon>Bacilli</taxon>
        <taxon>Lactobacillales</taxon>
        <taxon>Lactobacillaceae</taxon>
        <taxon>Limosilactobacillus</taxon>
    </lineage>
</organism>
<evidence type="ECO:0000313" key="3">
    <source>
        <dbReference type="Proteomes" id="UP000018412"/>
    </source>
</evidence>
<gene>
    <name evidence="2" type="ORF">NB22_08865</name>
</gene>
<dbReference type="Proteomes" id="UP000018412">
    <property type="component" value="Unassembled WGS sequence"/>
</dbReference>
<evidence type="ECO:0008006" key="4">
    <source>
        <dbReference type="Google" id="ProtNLM"/>
    </source>
</evidence>
<dbReference type="RefSeq" id="WP_023466626.1">
    <property type="nucleotide sequence ID" value="NZ_KI546265.1"/>
</dbReference>
<sequence length="136" mass="15166">MSRGILRKPSIKKSLAAKYKGAYTRKLKKSLIPGYGTKTAGWLHPKRKLYNKIYYRTSVDTRKVIADALTKKNERSTSSTSANVSQGKASSGFLDFCLIIFTAILLTIGNVILAIILICLIGWNVINGEKREDEQK</sequence>
<dbReference type="EMBL" id="AYHA01000149">
    <property type="protein sequence ID" value="ESS00719.1"/>
    <property type="molecule type" value="Genomic_DNA"/>
</dbReference>
<evidence type="ECO:0000256" key="1">
    <source>
        <dbReference type="SAM" id="Phobius"/>
    </source>
</evidence>
<dbReference type="AlphaFoldDB" id="A0A829LKD1"/>
<keyword evidence="1" id="KW-0472">Membrane</keyword>
<name>A0A829LKD1_LIMFE</name>
<keyword evidence="1" id="KW-1133">Transmembrane helix</keyword>
<proteinExistence type="predicted"/>
<comment type="caution">
    <text evidence="2">The sequence shown here is derived from an EMBL/GenBank/DDBJ whole genome shotgun (WGS) entry which is preliminary data.</text>
</comment>